<organism evidence="1 2">
    <name type="scientific">Sphaerodactylus townsendi</name>
    <dbReference type="NCBI Taxonomy" id="933632"/>
    <lineage>
        <taxon>Eukaryota</taxon>
        <taxon>Metazoa</taxon>
        <taxon>Chordata</taxon>
        <taxon>Craniata</taxon>
        <taxon>Vertebrata</taxon>
        <taxon>Euteleostomi</taxon>
        <taxon>Lepidosauria</taxon>
        <taxon>Squamata</taxon>
        <taxon>Bifurcata</taxon>
        <taxon>Gekkota</taxon>
        <taxon>Sphaerodactylidae</taxon>
        <taxon>Sphaerodactylus</taxon>
    </lineage>
</organism>
<dbReference type="Proteomes" id="UP000827872">
    <property type="component" value="Linkage Group LG04"/>
</dbReference>
<evidence type="ECO:0000313" key="1">
    <source>
        <dbReference type="EMBL" id="KAH8005209.1"/>
    </source>
</evidence>
<gene>
    <name evidence="1" type="ORF">K3G42_024986</name>
</gene>
<name>A0ACB8FIU2_9SAUR</name>
<keyword evidence="2" id="KW-1185">Reference proteome</keyword>
<evidence type="ECO:0000313" key="2">
    <source>
        <dbReference type="Proteomes" id="UP000827872"/>
    </source>
</evidence>
<reference evidence="1" key="1">
    <citation type="submission" date="2021-08" db="EMBL/GenBank/DDBJ databases">
        <title>The first chromosome-level gecko genome reveals the dynamic sex chromosomes of Neotropical dwarf geckos (Sphaerodactylidae: Sphaerodactylus).</title>
        <authorList>
            <person name="Pinto B.J."/>
            <person name="Keating S.E."/>
            <person name="Gamble T."/>
        </authorList>
    </citation>
    <scope>NUCLEOTIDE SEQUENCE</scope>
    <source>
        <strain evidence="1">TG3544</strain>
    </source>
</reference>
<sequence>MRGQFNRRWDAIKAARVTGSFYRILFSAVGKSHAQGWGVGAGHARPVPLPLARTIPFFCNTNVDPFTRLETTATLKPSETAAGPGLGDPPSAPTILPTPGRRCPHEAPPNSSAIPSLLLFPEAGQEPAAALRDPP</sequence>
<dbReference type="EMBL" id="CM037617">
    <property type="protein sequence ID" value="KAH8005209.1"/>
    <property type="molecule type" value="Genomic_DNA"/>
</dbReference>
<protein>
    <submittedName>
        <fullName evidence="1">Uncharacterized protein</fullName>
    </submittedName>
</protein>
<accession>A0ACB8FIU2</accession>
<comment type="caution">
    <text evidence="1">The sequence shown here is derived from an EMBL/GenBank/DDBJ whole genome shotgun (WGS) entry which is preliminary data.</text>
</comment>
<proteinExistence type="predicted"/>